<proteinExistence type="predicted"/>
<reference evidence="2 3" key="1">
    <citation type="submission" date="2021-10" db="EMBL/GenBank/DDBJ databases">
        <title>Anaerobic single-cell dispensing facilitates the cultivation of human gut bacteria.</title>
        <authorList>
            <person name="Afrizal A."/>
        </authorList>
    </citation>
    <scope>NUCLEOTIDE SEQUENCE [LARGE SCALE GENOMIC DNA]</scope>
    <source>
        <strain evidence="2 3">CLA-AA-H232</strain>
    </source>
</reference>
<feature type="transmembrane region" description="Helical" evidence="1">
    <location>
        <begin position="29"/>
        <end position="51"/>
    </location>
</feature>
<organism evidence="2 3">
    <name type="scientific">Hominilimicola fabiformis</name>
    <dbReference type="NCBI Taxonomy" id="2885356"/>
    <lineage>
        <taxon>Bacteria</taxon>
        <taxon>Bacillati</taxon>
        <taxon>Bacillota</taxon>
        <taxon>Clostridia</taxon>
        <taxon>Eubacteriales</taxon>
        <taxon>Oscillospiraceae</taxon>
        <taxon>Hominilimicola</taxon>
    </lineage>
</organism>
<comment type="caution">
    <text evidence="2">The sequence shown here is derived from an EMBL/GenBank/DDBJ whole genome shotgun (WGS) entry which is preliminary data.</text>
</comment>
<name>A0AAE3E0D2_9FIRM</name>
<feature type="transmembrane region" description="Helical" evidence="1">
    <location>
        <begin position="320"/>
        <end position="353"/>
    </location>
</feature>
<keyword evidence="1" id="KW-1133">Transmembrane helix</keyword>
<evidence type="ECO:0000313" key="2">
    <source>
        <dbReference type="EMBL" id="MCC2211527.1"/>
    </source>
</evidence>
<evidence type="ECO:0000256" key="1">
    <source>
        <dbReference type="SAM" id="Phobius"/>
    </source>
</evidence>
<feature type="transmembrane region" description="Helical" evidence="1">
    <location>
        <begin position="494"/>
        <end position="512"/>
    </location>
</feature>
<feature type="transmembrane region" description="Helical" evidence="1">
    <location>
        <begin position="57"/>
        <end position="76"/>
    </location>
</feature>
<dbReference type="Proteomes" id="UP001198242">
    <property type="component" value="Unassembled WGS sequence"/>
</dbReference>
<feature type="transmembrane region" description="Helical" evidence="1">
    <location>
        <begin position="230"/>
        <end position="248"/>
    </location>
</feature>
<gene>
    <name evidence="2" type="ORF">LKE05_12100</name>
</gene>
<sequence length="645" mass="73808">MLGVIYYLLFLIIGFIYSSMFFKEKDIYYKLWSGLVFGNIILMAGIIPFALIFKFKYISHILLLITAIIPIVVLGIKHKDVVQSIFSEKTVYLKKHLVCKENVVISNKIFLFLIMPVTLLICLLMVNHILAPYANGAVSSGQSTYGDLQMHLGFVTSIAEQKTFPPEYCFLSGTRLNYPFLIDSLSSSLYMFGCPLRIAVLIPSFIFALCIVMGFYILSFSLTKSTTVSVIATLFFFLNGGFGFAYFFESAKEDPSNFTKFFTEYYQTPTNYNEHNIRWSNVICDMIIPQRTTMAGWCVILFELEMLVNAVKNKKTSYFIILGVIAGCMPMIHTHSLLALGIISAGMFFLYLYDEKDKKSYIMRWIYFGGITLVLAMPQLFFWTFSQTSGNNSFLRYSFNWVNEADPYLWFYIKNWGIPFLFIIPAFFNTSKDNKKLVLSCGLLFLIAELILFQPNDYDNNKLFYIAYMIAVIIVSEYLVLIYNKLKGINLRGFLAALVIISATLSGVMTIIREYHSGAMYQTYSAADIEVAEYIKDNTDANGVFMTSTNHINPVVSLAGRTIYVGSSLYVHFHGFGEEYTERSEELKTAYEGSSQQLKSFADENNISYIYVGNNEKQDFNINYNSLSQFEKIYDENSIQIYKVK</sequence>
<dbReference type="EMBL" id="JAJEQM010000019">
    <property type="protein sequence ID" value="MCC2211527.1"/>
    <property type="molecule type" value="Genomic_DNA"/>
</dbReference>
<feature type="transmembrane region" description="Helical" evidence="1">
    <location>
        <begin position="198"/>
        <end position="218"/>
    </location>
</feature>
<feature type="transmembrane region" description="Helical" evidence="1">
    <location>
        <begin position="437"/>
        <end position="453"/>
    </location>
</feature>
<feature type="transmembrane region" description="Helical" evidence="1">
    <location>
        <begin position="6"/>
        <end position="22"/>
    </location>
</feature>
<feature type="transmembrane region" description="Helical" evidence="1">
    <location>
        <begin position="409"/>
        <end position="428"/>
    </location>
</feature>
<keyword evidence="3" id="KW-1185">Reference proteome</keyword>
<keyword evidence="1" id="KW-0472">Membrane</keyword>
<feature type="transmembrane region" description="Helical" evidence="1">
    <location>
        <begin position="365"/>
        <end position="385"/>
    </location>
</feature>
<accession>A0AAE3E0D2</accession>
<keyword evidence="1" id="KW-0812">Transmembrane</keyword>
<dbReference type="RefSeq" id="WP_308457016.1">
    <property type="nucleotide sequence ID" value="NZ_JAJEQM010000019.1"/>
</dbReference>
<dbReference type="AlphaFoldDB" id="A0AAE3E0D2"/>
<feature type="transmembrane region" description="Helical" evidence="1">
    <location>
        <begin position="465"/>
        <end position="482"/>
    </location>
</feature>
<evidence type="ECO:0000313" key="3">
    <source>
        <dbReference type="Proteomes" id="UP001198242"/>
    </source>
</evidence>
<feature type="transmembrane region" description="Helical" evidence="1">
    <location>
        <begin position="109"/>
        <end position="130"/>
    </location>
</feature>
<protein>
    <submittedName>
        <fullName evidence="2">Uncharacterized protein</fullName>
    </submittedName>
</protein>